<feature type="transmembrane region" description="Helical" evidence="9">
    <location>
        <begin position="65"/>
        <end position="86"/>
    </location>
</feature>
<evidence type="ECO:0000313" key="12">
    <source>
        <dbReference type="Proteomes" id="UP000053317"/>
    </source>
</evidence>
<feature type="compositionally biased region" description="Acidic residues" evidence="8">
    <location>
        <begin position="22"/>
        <end position="33"/>
    </location>
</feature>
<evidence type="ECO:0000256" key="1">
    <source>
        <dbReference type="ARBA" id="ARBA00004141"/>
    </source>
</evidence>
<reference evidence="11 12" key="1">
    <citation type="submission" date="2015-05" db="EMBL/GenBank/DDBJ databases">
        <title>Distinctive expansion of gene families associated with plant cell wall degradation and secondary metabolism in the genomes of grapevine trunk pathogens.</title>
        <authorList>
            <person name="Lawrence D.P."/>
            <person name="Travadon R."/>
            <person name="Rolshausen P.E."/>
            <person name="Baumgartner K."/>
        </authorList>
    </citation>
    <scope>NUCLEOTIDE SEQUENCE [LARGE SCALE GENOMIC DNA]</scope>
    <source>
        <strain evidence="11">UCRPC4</strain>
    </source>
</reference>
<dbReference type="GO" id="GO:0005886">
    <property type="term" value="C:plasma membrane"/>
    <property type="evidence" value="ECO:0007669"/>
    <property type="project" value="TreeGrafter"/>
</dbReference>
<dbReference type="GO" id="GO:0015271">
    <property type="term" value="F:outward rectifier potassium channel activity"/>
    <property type="evidence" value="ECO:0007669"/>
    <property type="project" value="TreeGrafter"/>
</dbReference>
<keyword evidence="3 9" id="KW-0812">Transmembrane</keyword>
<feature type="region of interest" description="Disordered" evidence="8">
    <location>
        <begin position="371"/>
        <end position="402"/>
    </location>
</feature>
<dbReference type="FunFam" id="1.10.287.70:FF:000182">
    <property type="entry name" value="Outward-rectifier potassium channel TOK1"/>
    <property type="match status" value="1"/>
</dbReference>
<feature type="compositionally biased region" description="Polar residues" evidence="8">
    <location>
        <begin position="372"/>
        <end position="387"/>
    </location>
</feature>
<dbReference type="Gene3D" id="1.10.287.70">
    <property type="match status" value="2"/>
</dbReference>
<proteinExistence type="predicted"/>
<feature type="transmembrane region" description="Helical" evidence="9">
    <location>
        <begin position="537"/>
        <end position="554"/>
    </location>
</feature>
<feature type="region of interest" description="Disordered" evidence="8">
    <location>
        <begin position="817"/>
        <end position="918"/>
    </location>
</feature>
<feature type="transmembrane region" description="Helical" evidence="9">
    <location>
        <begin position="184"/>
        <end position="206"/>
    </location>
</feature>
<dbReference type="GO" id="GO:0022841">
    <property type="term" value="F:potassium ion leak channel activity"/>
    <property type="evidence" value="ECO:0007669"/>
    <property type="project" value="TreeGrafter"/>
</dbReference>
<dbReference type="PANTHER" id="PTHR11003:SF342">
    <property type="entry name" value="OUTWARD-RECTIFIER POTASSIUM CHANNEL TOK1"/>
    <property type="match status" value="1"/>
</dbReference>
<dbReference type="Proteomes" id="UP000053317">
    <property type="component" value="Unassembled WGS sequence"/>
</dbReference>
<feature type="region of interest" description="Disordered" evidence="8">
    <location>
        <begin position="743"/>
        <end position="772"/>
    </location>
</feature>
<dbReference type="GO" id="GO:0030322">
    <property type="term" value="P:stabilization of membrane potential"/>
    <property type="evidence" value="ECO:0007669"/>
    <property type="project" value="TreeGrafter"/>
</dbReference>
<dbReference type="OrthoDB" id="297496at2759"/>
<evidence type="ECO:0000256" key="7">
    <source>
        <dbReference type="ARBA" id="ARBA00023303"/>
    </source>
</evidence>
<feature type="compositionally biased region" description="Basic and acidic residues" evidence="8">
    <location>
        <begin position="1"/>
        <end position="21"/>
    </location>
</feature>
<dbReference type="PANTHER" id="PTHR11003">
    <property type="entry name" value="POTASSIUM CHANNEL, SUBFAMILY K"/>
    <property type="match status" value="1"/>
</dbReference>
<feature type="transmembrane region" description="Helical" evidence="9">
    <location>
        <begin position="226"/>
        <end position="245"/>
    </location>
</feature>
<feature type="compositionally biased region" description="Basic and acidic residues" evidence="8">
    <location>
        <begin position="391"/>
        <end position="402"/>
    </location>
</feature>
<keyword evidence="4 9" id="KW-1133">Transmembrane helix</keyword>
<organism evidence="11 12">
    <name type="scientific">Phaeomoniella chlamydospora</name>
    <name type="common">Phaeoacremonium chlamydosporum</name>
    <dbReference type="NCBI Taxonomy" id="158046"/>
    <lineage>
        <taxon>Eukaryota</taxon>
        <taxon>Fungi</taxon>
        <taxon>Dikarya</taxon>
        <taxon>Ascomycota</taxon>
        <taxon>Pezizomycotina</taxon>
        <taxon>Eurotiomycetes</taxon>
        <taxon>Chaetothyriomycetidae</taxon>
        <taxon>Phaeomoniellales</taxon>
        <taxon>Phaeomoniellaceae</taxon>
        <taxon>Phaeomoniella</taxon>
    </lineage>
</organism>
<reference evidence="11 12" key="2">
    <citation type="submission" date="2015-05" db="EMBL/GenBank/DDBJ databases">
        <authorList>
            <person name="Morales-Cruz A."/>
            <person name="Amrine K.C."/>
            <person name="Cantu D."/>
        </authorList>
    </citation>
    <scope>NUCLEOTIDE SEQUENCE [LARGE SCALE GENOMIC DNA]</scope>
    <source>
        <strain evidence="11">UCRPC4</strain>
    </source>
</reference>
<feature type="domain" description="Potassium channel" evidence="10">
    <location>
        <begin position="486"/>
        <end position="560"/>
    </location>
</feature>
<evidence type="ECO:0000256" key="2">
    <source>
        <dbReference type="ARBA" id="ARBA00022448"/>
    </source>
</evidence>
<protein>
    <submittedName>
        <fullName evidence="11">Putative potassium channel</fullName>
    </submittedName>
</protein>
<feature type="transmembrane region" description="Helical" evidence="9">
    <location>
        <begin position="143"/>
        <end position="163"/>
    </location>
</feature>
<evidence type="ECO:0000256" key="5">
    <source>
        <dbReference type="ARBA" id="ARBA00023065"/>
    </source>
</evidence>
<feature type="transmembrane region" description="Helical" evidence="9">
    <location>
        <begin position="475"/>
        <end position="499"/>
    </location>
</feature>
<gene>
    <name evidence="11" type="ORF">UCRPC4_g00879</name>
</gene>
<feature type="transmembrane region" description="Helical" evidence="9">
    <location>
        <begin position="281"/>
        <end position="300"/>
    </location>
</feature>
<sequence>MPQDVDHREPASRDIDPGKDHEEDESASQDEEASNGARGDFTIGKFHFRGEEDDGPNDWWFLSKAVPLIAACAGPLANVMSVAALVTSWRADIIESTTESSFENTAIGFPDPHWCIALNIASLVCGFIGNLFLLFNFTKAVRYIIALPMTILLWYFATGLLMGGTIAMNKHVPPEPNQIYSQGFWHAVIAACLYMFCSMILMLNLLGYILGHYPQHFALTDDQRNLILQSIMFFIWLAGGAGVFVRTNDMSYANSLYFCDVTILTVGFGDFHPNNDVSRGIIFPYSVGGIIILGLLVSSIHKFARELSQDNVIRTHMDRVRQNTLSRAITPTTDDEMAEKSIRRLDLRPGHRPTISSPMEGRQMYDGRWRSKSVTSDHGNQSNTRGIQFSDHPRLEDNADRDPTDKHFLKHRSHGNAKYFTKRILSAPVRAMTFPVKQISKSRNERSKLLIMKEEKDRFEAIRKVQRKASAFQRYFALSISVIAFAILWCVGAVGFWKAEKRTQHLSYFEALYFCYVSLLTIGYGDLSPQSNAGKPFFIVWSLIAVPTMTILVSDMGDTVIDSFKRGTFKLADWTVLPRKGIYTAFVKRNPWLYDWIQKKAENKKIKKGFGVGPDDRGAIPTIDELAQIESSSEAELTRQLAFAIRRVADDLKSNDNKKYNYEEWVEFTRLIRFTKTDYKGLEIDEDEYGVVEWDWIGDDSPMLSDQSETEWVLDRLCESLLRLLKRDILTVRPNIEADARGTIQEQTRKRDDIDISSNENDGKDSHDEPLWRSIDDVVDAPEQRLSTSTRHEGDGQFLDEGIDPRHRAIGLFPEMESATHHADRARNQVRLSYDMRTPSGLSRSRLSSDDSEYSARGRRRRSSGVASSAANAEVARSPMKRKGPFRNLSSARSTFLSSESAEGGSGFRNRLTGRLHK</sequence>
<feature type="domain" description="Potassium channel" evidence="10">
    <location>
        <begin position="231"/>
        <end position="304"/>
    </location>
</feature>
<keyword evidence="12" id="KW-1185">Reference proteome</keyword>
<dbReference type="EMBL" id="LCWF01000022">
    <property type="protein sequence ID" value="KKY27646.1"/>
    <property type="molecule type" value="Genomic_DNA"/>
</dbReference>
<feature type="compositionally biased region" description="Low complexity" evidence="8">
    <location>
        <begin position="864"/>
        <end position="878"/>
    </location>
</feature>
<feature type="region of interest" description="Disordered" evidence="8">
    <location>
        <begin position="1"/>
        <end position="40"/>
    </location>
</feature>
<feature type="compositionally biased region" description="Basic and acidic residues" evidence="8">
    <location>
        <begin position="818"/>
        <end position="827"/>
    </location>
</feature>
<accession>A0A0G2F025</accession>
<dbReference type="SUPFAM" id="SSF81324">
    <property type="entry name" value="Voltage-gated potassium channels"/>
    <property type="match status" value="2"/>
</dbReference>
<evidence type="ECO:0000256" key="3">
    <source>
        <dbReference type="ARBA" id="ARBA00022692"/>
    </source>
</evidence>
<comment type="caution">
    <text evidence="11">The sequence shown here is derived from an EMBL/GenBank/DDBJ whole genome shotgun (WGS) entry which is preliminary data.</text>
</comment>
<keyword evidence="5" id="KW-0406">Ion transport</keyword>
<dbReference type="InterPro" id="IPR013099">
    <property type="entry name" value="K_chnl_dom"/>
</dbReference>
<evidence type="ECO:0000256" key="4">
    <source>
        <dbReference type="ARBA" id="ARBA00022989"/>
    </source>
</evidence>
<evidence type="ECO:0000256" key="6">
    <source>
        <dbReference type="ARBA" id="ARBA00023136"/>
    </source>
</evidence>
<evidence type="ECO:0000256" key="9">
    <source>
        <dbReference type="SAM" id="Phobius"/>
    </source>
</evidence>
<feature type="transmembrane region" description="Helical" evidence="9">
    <location>
        <begin position="116"/>
        <end position="137"/>
    </location>
</feature>
<evidence type="ECO:0000259" key="10">
    <source>
        <dbReference type="Pfam" id="PF07885"/>
    </source>
</evidence>
<name>A0A0G2F025_PHACM</name>
<keyword evidence="6 9" id="KW-0472">Membrane</keyword>
<evidence type="ECO:0000313" key="11">
    <source>
        <dbReference type="EMBL" id="KKY27646.1"/>
    </source>
</evidence>
<comment type="subcellular location">
    <subcellularLocation>
        <location evidence="1">Membrane</location>
        <topology evidence="1">Multi-pass membrane protein</topology>
    </subcellularLocation>
</comment>
<dbReference type="Pfam" id="PF07885">
    <property type="entry name" value="Ion_trans_2"/>
    <property type="match status" value="2"/>
</dbReference>
<keyword evidence="2" id="KW-0813">Transport</keyword>
<dbReference type="AlphaFoldDB" id="A0A0G2F025"/>
<dbReference type="InterPro" id="IPR003280">
    <property type="entry name" value="2pore_dom_K_chnl"/>
</dbReference>
<keyword evidence="7 11" id="KW-0407">Ion channel</keyword>
<feature type="transmembrane region" description="Helical" evidence="9">
    <location>
        <begin position="252"/>
        <end position="269"/>
    </location>
</feature>
<feature type="compositionally biased region" description="Polar residues" evidence="8">
    <location>
        <begin position="888"/>
        <end position="901"/>
    </location>
</feature>
<feature type="transmembrane region" description="Helical" evidence="9">
    <location>
        <begin position="505"/>
        <end position="525"/>
    </location>
</feature>
<feature type="compositionally biased region" description="Basic and acidic residues" evidence="8">
    <location>
        <begin position="761"/>
        <end position="772"/>
    </location>
</feature>
<evidence type="ECO:0000256" key="8">
    <source>
        <dbReference type="SAM" id="MobiDB-lite"/>
    </source>
</evidence>